<name>A0ABX6EUL1_KLUMA</name>
<evidence type="ECO:0000256" key="1">
    <source>
        <dbReference type="ARBA" id="ARBA00004370"/>
    </source>
</evidence>
<keyword evidence="5" id="KW-1185">Reference proteome</keyword>
<reference evidence="4 5" key="2">
    <citation type="submission" date="2019-11" db="EMBL/GenBank/DDBJ databases">
        <authorList>
            <person name="Lu H."/>
        </authorList>
    </citation>
    <scope>NUCLEOTIDE SEQUENCE [LARGE SCALE GENOMIC DNA]</scope>
    <source>
        <strain evidence="4 5">FIM1</strain>
    </source>
</reference>
<sequence length="477" mass="53332">MPSANDILENSAHKSVYITKVTVDGENQLSPVSDELYKSIFDQVLAEPLQNIETAFQSCQDIQKKLLFTGLFQSAEITLDYDADINASRLLKERVPESLDIDLPIPTIAQVKLVPAIFNKGAVTTTTRDSYSSVGGRLFFINKLGNAETISLQGDVNYTPFNGKLDERSIGAKLSLPFPKNPSVKAVFYANHTYLDLFKQPFINESDEHKQSQFGISTGFEKSFLYNNEKSIVETFNGISMVARSIFGFADALAVSDSIKQFQGTFTKTSFISQLHADSRKFYDRFPVSGKRFELFNEYIINQGFANAKPLPEDSKFDKVSVSFETHKPFFNTKVVTSLNLNAGAIFPWDNKSQPLVHLLDLFYLGGPKSLKGFERNSIGTRGGHYFYKLGLTSSFKLPNTPVDSPLRLQSFIHFGDVLNNWKSAFNERKPALSTGVSLRYAASFANLDLTYAVPLRVRDYDIAKPGLTFGLDLTLY</sequence>
<accession>A0ABX6EUL1</accession>
<dbReference type="InterPro" id="IPR000184">
    <property type="entry name" value="Bac_surfAg_D15"/>
</dbReference>
<comment type="subcellular location">
    <subcellularLocation>
        <location evidence="1">Membrane</location>
    </subcellularLocation>
</comment>
<keyword evidence="2" id="KW-0472">Membrane</keyword>
<dbReference type="Proteomes" id="UP000422736">
    <property type="component" value="Chromosome 2"/>
</dbReference>
<gene>
    <name evidence="4" type="ORF">FIM1_1474</name>
</gene>
<evidence type="ECO:0000313" key="5">
    <source>
        <dbReference type="Proteomes" id="UP000422736"/>
    </source>
</evidence>
<dbReference type="Pfam" id="PF01103">
    <property type="entry name" value="Omp85"/>
    <property type="match status" value="1"/>
</dbReference>
<reference evidence="4 5" key="1">
    <citation type="submission" date="2016-03" db="EMBL/GenBank/DDBJ databases">
        <title>How can Kluyveromyces marxianus grow so fast - potential evolutionary course in Saccharomyces Complex revealed by comparative genomics.</title>
        <authorList>
            <person name="Mo W."/>
            <person name="Lu W."/>
            <person name="Yang X."/>
            <person name="Qi J."/>
            <person name="Lv H."/>
        </authorList>
    </citation>
    <scope>NUCLEOTIDE SEQUENCE [LARGE SCALE GENOMIC DNA]</scope>
    <source>
        <strain evidence="4 5">FIM1</strain>
    </source>
</reference>
<feature type="domain" description="Bacterial surface antigen (D15)" evidence="3">
    <location>
        <begin position="142"/>
        <end position="472"/>
    </location>
</feature>
<organism evidence="4 5">
    <name type="scientific">Kluyveromyces marxianus</name>
    <name type="common">Yeast</name>
    <name type="synonym">Candida kefyr</name>
    <dbReference type="NCBI Taxonomy" id="4911"/>
    <lineage>
        <taxon>Eukaryota</taxon>
        <taxon>Fungi</taxon>
        <taxon>Dikarya</taxon>
        <taxon>Ascomycota</taxon>
        <taxon>Saccharomycotina</taxon>
        <taxon>Saccharomycetes</taxon>
        <taxon>Saccharomycetales</taxon>
        <taxon>Saccharomycetaceae</taxon>
        <taxon>Kluyveromyces</taxon>
    </lineage>
</organism>
<dbReference type="EMBL" id="CP015055">
    <property type="protein sequence ID" value="QGN14803.1"/>
    <property type="molecule type" value="Genomic_DNA"/>
</dbReference>
<evidence type="ECO:0000259" key="3">
    <source>
        <dbReference type="Pfam" id="PF01103"/>
    </source>
</evidence>
<dbReference type="Gene3D" id="2.40.160.50">
    <property type="entry name" value="membrane protein fhac: a member of the omp85/tpsb transporter family"/>
    <property type="match status" value="1"/>
</dbReference>
<protein>
    <submittedName>
        <fullName evidence="4">SAM50-like protein SpAC17C9.06</fullName>
    </submittedName>
</protein>
<proteinExistence type="predicted"/>
<evidence type="ECO:0000256" key="2">
    <source>
        <dbReference type="ARBA" id="ARBA00023136"/>
    </source>
</evidence>
<evidence type="ECO:0000313" key="4">
    <source>
        <dbReference type="EMBL" id="QGN14803.1"/>
    </source>
</evidence>